<dbReference type="RefSeq" id="WP_022865413.1">
    <property type="nucleotide sequence ID" value="NZ_CAUPGC010000006.1"/>
</dbReference>
<reference evidence="3 5" key="1">
    <citation type="submission" date="2016-01" db="EMBL/GenBank/DDBJ databases">
        <authorList>
            <person name="Mitreva M."/>
            <person name="Pepin K.H."/>
            <person name="Mihindukulasuriya K.A."/>
            <person name="Fulton R."/>
            <person name="Fronick C."/>
            <person name="O'Laughlin M."/>
            <person name="Miner T."/>
            <person name="Herter B."/>
            <person name="Rosa B.A."/>
            <person name="Cordes M."/>
            <person name="Tomlinson C."/>
            <person name="Wollam A."/>
            <person name="Palsikar V.B."/>
            <person name="Mardis E.R."/>
            <person name="Wilson R.K."/>
        </authorList>
    </citation>
    <scope>NUCLEOTIDE SEQUENCE [LARGE SCALE GENOMIC DNA]</scope>
    <source>
        <strain evidence="3 5">DNF00696</strain>
    </source>
</reference>
<dbReference type="PANTHER" id="PTHR33606:SF3">
    <property type="entry name" value="PROTEIN YCII"/>
    <property type="match status" value="1"/>
</dbReference>
<comment type="similarity">
    <text evidence="1">Belongs to the YciI family.</text>
</comment>
<dbReference type="InterPro" id="IPR011008">
    <property type="entry name" value="Dimeric_a/b-barrel"/>
</dbReference>
<dbReference type="Proteomes" id="UP000243201">
    <property type="component" value="Unassembled WGS sequence"/>
</dbReference>
<dbReference type="EMBL" id="LSDN01000019">
    <property type="protein sequence ID" value="KXB80005.1"/>
    <property type="molecule type" value="Genomic_DNA"/>
</dbReference>
<protein>
    <recommendedName>
        <fullName evidence="2">YCII-related domain-containing protein</fullName>
    </recommendedName>
</protein>
<evidence type="ECO:0000313" key="5">
    <source>
        <dbReference type="Proteomes" id="UP000070572"/>
    </source>
</evidence>
<dbReference type="GeneID" id="78353404"/>
<evidence type="ECO:0000256" key="1">
    <source>
        <dbReference type="ARBA" id="ARBA00007689"/>
    </source>
</evidence>
<comment type="caution">
    <text evidence="3">The sequence shown here is derived from an EMBL/GenBank/DDBJ whole genome shotgun (WGS) entry which is preliminary data.</text>
</comment>
<evidence type="ECO:0000313" key="4">
    <source>
        <dbReference type="EMBL" id="PMB90922.1"/>
    </source>
</evidence>
<keyword evidence="6" id="KW-1185">Reference proteome</keyword>
<dbReference type="Proteomes" id="UP000070572">
    <property type="component" value="Unassembled WGS sequence"/>
</dbReference>
<organism evidence="3 5">
    <name type="scientific">Varibaculum cambriense</name>
    <dbReference type="NCBI Taxonomy" id="184870"/>
    <lineage>
        <taxon>Bacteria</taxon>
        <taxon>Bacillati</taxon>
        <taxon>Actinomycetota</taxon>
        <taxon>Actinomycetes</taxon>
        <taxon>Actinomycetales</taxon>
        <taxon>Actinomycetaceae</taxon>
        <taxon>Varibaculum</taxon>
    </lineage>
</organism>
<reference evidence="4 6" key="2">
    <citation type="submission" date="2017-09" db="EMBL/GenBank/DDBJ databases">
        <title>Bacterial strain isolated from the female urinary microbiota.</title>
        <authorList>
            <person name="Thomas-White K."/>
            <person name="Kumar N."/>
            <person name="Forster S."/>
            <person name="Putonti C."/>
            <person name="Lawley T."/>
            <person name="Wolfe A.J."/>
        </authorList>
    </citation>
    <scope>NUCLEOTIDE SEQUENCE [LARGE SCALE GENOMIC DNA]</scope>
    <source>
        <strain evidence="4 6">UMB0744</strain>
    </source>
</reference>
<dbReference type="InterPro" id="IPR051807">
    <property type="entry name" value="Sec-metab_biosynth-assoc"/>
</dbReference>
<dbReference type="SUPFAM" id="SSF54909">
    <property type="entry name" value="Dimeric alpha+beta barrel"/>
    <property type="match status" value="1"/>
</dbReference>
<accession>A0AB34WXZ6</accession>
<dbReference type="PANTHER" id="PTHR33606">
    <property type="entry name" value="PROTEIN YCII"/>
    <property type="match status" value="1"/>
</dbReference>
<dbReference type="AlphaFoldDB" id="A0AB34WXZ6"/>
<sequence length="108" mass="11959">MTTPGHEDNQGMCLYIVLYDYDPKLVGLKSEIRANHRAFMRRLNSLGTVLSTGRTATLHEQGSLTIMLARDAEEAKQILADDPYAQAGIVKSMTVREWSPVVGTFADC</sequence>
<feature type="domain" description="YCII-related" evidence="2">
    <location>
        <begin position="14"/>
        <end position="99"/>
    </location>
</feature>
<evidence type="ECO:0000313" key="6">
    <source>
        <dbReference type="Proteomes" id="UP000243201"/>
    </source>
</evidence>
<dbReference type="EMBL" id="PNGC01000001">
    <property type="protein sequence ID" value="PMB90922.1"/>
    <property type="molecule type" value="Genomic_DNA"/>
</dbReference>
<gene>
    <name evidence="4" type="ORF">CJ240_04285</name>
    <name evidence="3" type="ORF">HMPREF1862_01479</name>
</gene>
<name>A0AB34WXZ6_9ACTO</name>
<dbReference type="Gene3D" id="3.30.70.1060">
    <property type="entry name" value="Dimeric alpha+beta barrel"/>
    <property type="match status" value="1"/>
</dbReference>
<evidence type="ECO:0000313" key="3">
    <source>
        <dbReference type="EMBL" id="KXB80005.1"/>
    </source>
</evidence>
<proteinExistence type="inferred from homology"/>
<evidence type="ECO:0000259" key="2">
    <source>
        <dbReference type="Pfam" id="PF03795"/>
    </source>
</evidence>
<dbReference type="Pfam" id="PF03795">
    <property type="entry name" value="YCII"/>
    <property type="match status" value="1"/>
</dbReference>
<dbReference type="InterPro" id="IPR005545">
    <property type="entry name" value="YCII"/>
</dbReference>